<keyword evidence="5" id="KW-1185">Reference proteome</keyword>
<dbReference type="Pfam" id="PF00072">
    <property type="entry name" value="Response_reg"/>
    <property type="match status" value="1"/>
</dbReference>
<keyword evidence="4" id="KW-0418">Kinase</keyword>
<dbReference type="EMBL" id="ANAH02000007">
    <property type="protein sequence ID" value="EPX62449.1"/>
    <property type="molecule type" value="Genomic_DNA"/>
</dbReference>
<dbReference type="Proteomes" id="UP000011682">
    <property type="component" value="Unassembled WGS sequence"/>
</dbReference>
<dbReference type="Gene3D" id="3.40.50.2300">
    <property type="match status" value="1"/>
</dbReference>
<keyword evidence="4" id="KW-0808">Transferase</keyword>
<accession>S9QMD1</accession>
<feature type="domain" description="Response regulatory" evidence="3">
    <location>
        <begin position="7"/>
        <end position="158"/>
    </location>
</feature>
<evidence type="ECO:0000313" key="4">
    <source>
        <dbReference type="EMBL" id="EPX62449.1"/>
    </source>
</evidence>
<dbReference type="GO" id="GO:0016301">
    <property type="term" value="F:kinase activity"/>
    <property type="evidence" value="ECO:0007669"/>
    <property type="project" value="UniProtKB-KW"/>
</dbReference>
<dbReference type="AlphaFoldDB" id="S9QMD1"/>
<dbReference type="InterPro" id="IPR050595">
    <property type="entry name" value="Bact_response_regulator"/>
</dbReference>
<dbReference type="InterPro" id="IPR001789">
    <property type="entry name" value="Sig_transdc_resp-reg_receiver"/>
</dbReference>
<dbReference type="RefSeq" id="WP_002621184.1">
    <property type="nucleotide sequence ID" value="NZ_ANAH02000007.1"/>
</dbReference>
<evidence type="ECO:0000313" key="5">
    <source>
        <dbReference type="Proteomes" id="UP000011682"/>
    </source>
</evidence>
<sequence>MTDPQKRILVIDDSSAIHKDVVRILCPEHKSDSGELDLLEDALFGMPSSSKRTAAAEFEVDSAFQGQEGLAKVKEAQSSGHPYELVFLDYRMPPGWNGVETLRHLRQVAPSLRVVLCSAYCDYTWEDIRREFGESDLLLELRKPFNSQKLRQLALELTGAQHA</sequence>
<evidence type="ECO:0000256" key="1">
    <source>
        <dbReference type="ARBA" id="ARBA00022553"/>
    </source>
</evidence>
<dbReference type="InterPro" id="IPR011006">
    <property type="entry name" value="CheY-like_superfamily"/>
</dbReference>
<dbReference type="SUPFAM" id="SSF52172">
    <property type="entry name" value="CheY-like"/>
    <property type="match status" value="1"/>
</dbReference>
<organism evidence="4 5">
    <name type="scientific">Cystobacter fuscus (strain ATCC 25194 / DSM 2262 / NBRC 100088 / M29)</name>
    <dbReference type="NCBI Taxonomy" id="1242864"/>
    <lineage>
        <taxon>Bacteria</taxon>
        <taxon>Pseudomonadati</taxon>
        <taxon>Myxococcota</taxon>
        <taxon>Myxococcia</taxon>
        <taxon>Myxococcales</taxon>
        <taxon>Cystobacterineae</taxon>
        <taxon>Archangiaceae</taxon>
        <taxon>Cystobacter</taxon>
    </lineage>
</organism>
<name>S9QMD1_CYSF2</name>
<evidence type="ECO:0000259" key="3">
    <source>
        <dbReference type="PROSITE" id="PS50110"/>
    </source>
</evidence>
<keyword evidence="1 2" id="KW-0597">Phosphoprotein</keyword>
<comment type="caution">
    <text evidence="4">The sequence shown here is derived from an EMBL/GenBank/DDBJ whole genome shotgun (WGS) entry which is preliminary data.</text>
</comment>
<dbReference type="GO" id="GO:0000160">
    <property type="term" value="P:phosphorelay signal transduction system"/>
    <property type="evidence" value="ECO:0007669"/>
    <property type="project" value="InterPro"/>
</dbReference>
<proteinExistence type="predicted"/>
<dbReference type="eggNOG" id="COG0784">
    <property type="taxonomic scope" value="Bacteria"/>
</dbReference>
<feature type="modified residue" description="4-aspartylphosphate" evidence="2">
    <location>
        <position position="89"/>
    </location>
</feature>
<dbReference type="OrthoDB" id="5512413at2"/>
<dbReference type="PANTHER" id="PTHR44591">
    <property type="entry name" value="STRESS RESPONSE REGULATOR PROTEIN 1"/>
    <property type="match status" value="1"/>
</dbReference>
<gene>
    <name evidence="4" type="ORF">D187_008637</name>
</gene>
<dbReference type="PROSITE" id="PS50110">
    <property type="entry name" value="RESPONSE_REGULATORY"/>
    <property type="match status" value="1"/>
</dbReference>
<dbReference type="PANTHER" id="PTHR44591:SF21">
    <property type="entry name" value="TWO-COMPONENT RESPONSE REGULATOR"/>
    <property type="match status" value="1"/>
</dbReference>
<reference evidence="4" key="1">
    <citation type="submission" date="2013-05" db="EMBL/GenBank/DDBJ databases">
        <title>Genome assembly of Cystobacter fuscus DSM 2262.</title>
        <authorList>
            <person name="Sharma G."/>
            <person name="Khatri I."/>
            <person name="Kaur C."/>
            <person name="Mayilraj S."/>
            <person name="Subramanian S."/>
        </authorList>
    </citation>
    <scope>NUCLEOTIDE SEQUENCE [LARGE SCALE GENOMIC DNA]</scope>
    <source>
        <strain evidence="4">DSM 2262</strain>
    </source>
</reference>
<evidence type="ECO:0000256" key="2">
    <source>
        <dbReference type="PROSITE-ProRule" id="PRU00169"/>
    </source>
</evidence>
<protein>
    <submittedName>
        <fullName evidence="4">Response Regulator Receiver Signal Transduction Histidine Kinase</fullName>
    </submittedName>
</protein>
<dbReference type="SMART" id="SM00448">
    <property type="entry name" value="REC"/>
    <property type="match status" value="1"/>
</dbReference>